<keyword evidence="2" id="KW-1185">Reference proteome</keyword>
<comment type="caution">
    <text evidence="1">The sequence shown here is derived from an EMBL/GenBank/DDBJ whole genome shotgun (WGS) entry which is preliminary data.</text>
</comment>
<evidence type="ECO:0000313" key="2">
    <source>
        <dbReference type="Proteomes" id="UP000799444"/>
    </source>
</evidence>
<accession>A0A9P4V607</accession>
<dbReference type="EMBL" id="ML996113">
    <property type="protein sequence ID" value="KAF2737758.1"/>
    <property type="molecule type" value="Genomic_DNA"/>
</dbReference>
<protein>
    <submittedName>
        <fullName evidence="1">Uncharacterized protein</fullName>
    </submittedName>
</protein>
<dbReference type="AlphaFoldDB" id="A0A9P4V607"/>
<dbReference type="Proteomes" id="UP000799444">
    <property type="component" value="Unassembled WGS sequence"/>
</dbReference>
<sequence length="83" mass="9657">MCRLARTPLRRRAFKLTVGTTRAAALSRAIFYRRRQARPWYVLQTIYVRSDRMASRLTNRGGKVWGLDDTVFPKGDLQLRTGD</sequence>
<reference evidence="1" key="1">
    <citation type="journal article" date="2020" name="Stud. Mycol.">
        <title>101 Dothideomycetes genomes: a test case for predicting lifestyles and emergence of pathogens.</title>
        <authorList>
            <person name="Haridas S."/>
            <person name="Albert R."/>
            <person name="Binder M."/>
            <person name="Bloem J."/>
            <person name="Labutti K."/>
            <person name="Salamov A."/>
            <person name="Andreopoulos B."/>
            <person name="Baker S."/>
            <person name="Barry K."/>
            <person name="Bills G."/>
            <person name="Bluhm B."/>
            <person name="Cannon C."/>
            <person name="Castanera R."/>
            <person name="Culley D."/>
            <person name="Daum C."/>
            <person name="Ezra D."/>
            <person name="Gonzalez J."/>
            <person name="Henrissat B."/>
            <person name="Kuo A."/>
            <person name="Liang C."/>
            <person name="Lipzen A."/>
            <person name="Lutzoni F."/>
            <person name="Magnuson J."/>
            <person name="Mondo S."/>
            <person name="Nolan M."/>
            <person name="Ohm R."/>
            <person name="Pangilinan J."/>
            <person name="Park H.-J."/>
            <person name="Ramirez L."/>
            <person name="Alfaro M."/>
            <person name="Sun H."/>
            <person name="Tritt A."/>
            <person name="Yoshinaga Y."/>
            <person name="Zwiers L.-H."/>
            <person name="Turgeon B."/>
            <person name="Goodwin S."/>
            <person name="Spatafora J."/>
            <person name="Crous P."/>
            <person name="Grigoriev I."/>
        </authorList>
    </citation>
    <scope>NUCLEOTIDE SEQUENCE</scope>
    <source>
        <strain evidence="1">CBS 125425</strain>
    </source>
</reference>
<organism evidence="1 2">
    <name type="scientific">Polyplosphaeria fusca</name>
    <dbReference type="NCBI Taxonomy" id="682080"/>
    <lineage>
        <taxon>Eukaryota</taxon>
        <taxon>Fungi</taxon>
        <taxon>Dikarya</taxon>
        <taxon>Ascomycota</taxon>
        <taxon>Pezizomycotina</taxon>
        <taxon>Dothideomycetes</taxon>
        <taxon>Pleosporomycetidae</taxon>
        <taxon>Pleosporales</taxon>
        <taxon>Tetraplosphaeriaceae</taxon>
        <taxon>Polyplosphaeria</taxon>
    </lineage>
</organism>
<name>A0A9P4V607_9PLEO</name>
<evidence type="ECO:0000313" key="1">
    <source>
        <dbReference type="EMBL" id="KAF2737758.1"/>
    </source>
</evidence>
<gene>
    <name evidence="1" type="ORF">EJ04DRAFT_86504</name>
</gene>
<proteinExistence type="predicted"/>